<dbReference type="Gene3D" id="1.10.8.10">
    <property type="entry name" value="DNA helicase RuvA subunit, C-terminal domain"/>
    <property type="match status" value="1"/>
</dbReference>
<evidence type="ECO:0000259" key="2">
    <source>
        <dbReference type="Pfam" id="PF14242"/>
    </source>
</evidence>
<evidence type="ECO:0000256" key="1">
    <source>
        <dbReference type="SAM" id="MobiDB-lite"/>
    </source>
</evidence>
<accession>A0A1M6ET24</accession>
<protein>
    <recommendedName>
        <fullName evidence="2">DUF4342 domain-containing protein</fullName>
    </recommendedName>
</protein>
<dbReference type="Proteomes" id="UP000184442">
    <property type="component" value="Unassembled WGS sequence"/>
</dbReference>
<keyword evidence="4" id="KW-1185">Reference proteome</keyword>
<dbReference type="InterPro" id="IPR025642">
    <property type="entry name" value="DUF4342"/>
</dbReference>
<dbReference type="InterPro" id="IPR009060">
    <property type="entry name" value="UBA-like_sf"/>
</dbReference>
<evidence type="ECO:0000313" key="3">
    <source>
        <dbReference type="EMBL" id="SHI88627.1"/>
    </source>
</evidence>
<dbReference type="AlphaFoldDB" id="A0A1M6ET24"/>
<gene>
    <name evidence="3" type="ORF">SAMN02745176_01682</name>
</gene>
<dbReference type="Pfam" id="PF14242">
    <property type="entry name" value="DUF4342"/>
    <property type="match status" value="1"/>
</dbReference>
<name>A0A1M6ET24_9FIRM</name>
<feature type="compositionally biased region" description="Polar residues" evidence="1">
    <location>
        <begin position="154"/>
        <end position="165"/>
    </location>
</feature>
<dbReference type="RefSeq" id="WP_073025770.1">
    <property type="nucleotide sequence ID" value="NZ_FQZS01000010.1"/>
</dbReference>
<organism evidence="3 4">
    <name type="scientific">Lutispora thermophila DSM 19022</name>
    <dbReference type="NCBI Taxonomy" id="1122184"/>
    <lineage>
        <taxon>Bacteria</taxon>
        <taxon>Bacillati</taxon>
        <taxon>Bacillota</taxon>
        <taxon>Clostridia</taxon>
        <taxon>Lutisporales</taxon>
        <taxon>Lutisporaceae</taxon>
        <taxon>Lutispora</taxon>
    </lineage>
</organism>
<reference evidence="3 4" key="1">
    <citation type="submission" date="2016-11" db="EMBL/GenBank/DDBJ databases">
        <authorList>
            <person name="Jaros S."/>
            <person name="Januszkiewicz K."/>
            <person name="Wedrychowicz H."/>
        </authorList>
    </citation>
    <scope>NUCLEOTIDE SEQUENCE [LARGE SCALE GENOMIC DNA]</scope>
    <source>
        <strain evidence="3 4">DSM 19022</strain>
    </source>
</reference>
<dbReference type="SUPFAM" id="SSF46934">
    <property type="entry name" value="UBA-like"/>
    <property type="match status" value="1"/>
</dbReference>
<feature type="domain" description="DUF4342" evidence="2">
    <location>
        <begin position="46"/>
        <end position="121"/>
    </location>
</feature>
<sequence length="182" mass="19635">MDITLDKIDIIRDRTGVSYKEAREALTLANGNVVDALINIEESNSKNWTETISVKGNELVDKLKSIVNTGNINRIRIKKDDVVILDIPVTAGAISALVMPKIAAIGTAAALMTKCTIEVERKSKGTVNVTEAVNNAVSNVADKVKDLTDDLRTENQASNVNNPDTNNDESDGCCPEIDTQLP</sequence>
<proteinExistence type="predicted"/>
<dbReference type="STRING" id="1122184.SAMN02745176_01682"/>
<evidence type="ECO:0000313" key="4">
    <source>
        <dbReference type="Proteomes" id="UP000184442"/>
    </source>
</evidence>
<dbReference type="EMBL" id="FQZS01000010">
    <property type="protein sequence ID" value="SHI88627.1"/>
    <property type="molecule type" value="Genomic_DNA"/>
</dbReference>
<feature type="region of interest" description="Disordered" evidence="1">
    <location>
        <begin position="153"/>
        <end position="182"/>
    </location>
</feature>
<dbReference type="CDD" id="cd14360">
    <property type="entry name" value="UBA_NAC_like_bac"/>
    <property type="match status" value="1"/>
</dbReference>